<evidence type="ECO:0000313" key="4">
    <source>
        <dbReference type="Proteomes" id="UP000054097"/>
    </source>
</evidence>
<name>A0A0C3B3Z3_SERVB</name>
<reference evidence="3 4" key="1">
    <citation type="submission" date="2014-04" db="EMBL/GenBank/DDBJ databases">
        <authorList>
            <consortium name="DOE Joint Genome Institute"/>
            <person name="Kuo A."/>
            <person name="Zuccaro A."/>
            <person name="Kohler A."/>
            <person name="Nagy L.G."/>
            <person name="Floudas D."/>
            <person name="Copeland A."/>
            <person name="Barry K.W."/>
            <person name="Cichocki N."/>
            <person name="Veneault-Fourrey C."/>
            <person name="LaButti K."/>
            <person name="Lindquist E.A."/>
            <person name="Lipzen A."/>
            <person name="Lundell T."/>
            <person name="Morin E."/>
            <person name="Murat C."/>
            <person name="Sun H."/>
            <person name="Tunlid A."/>
            <person name="Henrissat B."/>
            <person name="Grigoriev I.V."/>
            <person name="Hibbett D.S."/>
            <person name="Martin F."/>
            <person name="Nordberg H.P."/>
            <person name="Cantor M.N."/>
            <person name="Hua S.X."/>
        </authorList>
    </citation>
    <scope>NUCLEOTIDE SEQUENCE [LARGE SCALE GENOMIC DNA]</scope>
    <source>
        <strain evidence="3 4">MAFF 305830</strain>
    </source>
</reference>
<dbReference type="Proteomes" id="UP000054097">
    <property type="component" value="Unassembled WGS sequence"/>
</dbReference>
<feature type="chain" id="PRO_5002161396" description="Hydrophobin" evidence="2">
    <location>
        <begin position="27"/>
        <end position="178"/>
    </location>
</feature>
<dbReference type="HOGENOM" id="CLU_1511493_0_0_1"/>
<evidence type="ECO:0000313" key="3">
    <source>
        <dbReference type="EMBL" id="KIM31535.1"/>
    </source>
</evidence>
<dbReference type="AlphaFoldDB" id="A0A0C3B3Z3"/>
<accession>A0A0C3B3Z3</accession>
<reference evidence="4" key="2">
    <citation type="submission" date="2015-01" db="EMBL/GenBank/DDBJ databases">
        <title>Evolutionary Origins and Diversification of the Mycorrhizal Mutualists.</title>
        <authorList>
            <consortium name="DOE Joint Genome Institute"/>
            <consortium name="Mycorrhizal Genomics Consortium"/>
            <person name="Kohler A."/>
            <person name="Kuo A."/>
            <person name="Nagy L.G."/>
            <person name="Floudas D."/>
            <person name="Copeland A."/>
            <person name="Barry K.W."/>
            <person name="Cichocki N."/>
            <person name="Veneault-Fourrey C."/>
            <person name="LaButti K."/>
            <person name="Lindquist E.A."/>
            <person name="Lipzen A."/>
            <person name="Lundell T."/>
            <person name="Morin E."/>
            <person name="Murat C."/>
            <person name="Riley R."/>
            <person name="Ohm R."/>
            <person name="Sun H."/>
            <person name="Tunlid A."/>
            <person name="Henrissat B."/>
            <person name="Grigoriev I.V."/>
            <person name="Hibbett D.S."/>
            <person name="Martin F."/>
        </authorList>
    </citation>
    <scope>NUCLEOTIDE SEQUENCE [LARGE SCALE GENOMIC DNA]</scope>
    <source>
        <strain evidence="4">MAFF 305830</strain>
    </source>
</reference>
<organism evidence="3 4">
    <name type="scientific">Serendipita vermifera MAFF 305830</name>
    <dbReference type="NCBI Taxonomy" id="933852"/>
    <lineage>
        <taxon>Eukaryota</taxon>
        <taxon>Fungi</taxon>
        <taxon>Dikarya</taxon>
        <taxon>Basidiomycota</taxon>
        <taxon>Agaricomycotina</taxon>
        <taxon>Agaricomycetes</taxon>
        <taxon>Sebacinales</taxon>
        <taxon>Serendipitaceae</taxon>
        <taxon>Serendipita</taxon>
    </lineage>
</organism>
<keyword evidence="4" id="KW-1185">Reference proteome</keyword>
<protein>
    <recommendedName>
        <fullName evidence="5">Hydrophobin</fullName>
    </recommendedName>
</protein>
<feature type="signal peptide" evidence="2">
    <location>
        <begin position="1"/>
        <end position="26"/>
    </location>
</feature>
<keyword evidence="2" id="KW-0732">Signal</keyword>
<sequence>MSASPCFPKGLIALATCLAFVNAALGATVDSGRDQPSVRRDQCIDQEGNPINSGFCNKSLVISLAVVLCTRIGSKQTPLGERRPAKVVRVKLPAPYTRCSTIFDRQGIQPKCQPILFLVIIYQATGLPCVKADRGIQATGVPSASTTTSRQDEPNTRNGTPAGPNTRVAIIAIVALLE</sequence>
<dbReference type="EMBL" id="KN824282">
    <property type="protein sequence ID" value="KIM31535.1"/>
    <property type="molecule type" value="Genomic_DNA"/>
</dbReference>
<feature type="region of interest" description="Disordered" evidence="1">
    <location>
        <begin position="140"/>
        <end position="164"/>
    </location>
</feature>
<gene>
    <name evidence="3" type="ORF">M408DRAFT_7243</name>
</gene>
<feature type="compositionally biased region" description="Polar residues" evidence="1">
    <location>
        <begin position="140"/>
        <end position="149"/>
    </location>
</feature>
<evidence type="ECO:0000256" key="2">
    <source>
        <dbReference type="SAM" id="SignalP"/>
    </source>
</evidence>
<proteinExistence type="predicted"/>
<evidence type="ECO:0000256" key="1">
    <source>
        <dbReference type="SAM" id="MobiDB-lite"/>
    </source>
</evidence>
<evidence type="ECO:0008006" key="5">
    <source>
        <dbReference type="Google" id="ProtNLM"/>
    </source>
</evidence>